<name>A0A1D2N8X8_ORCCI</name>
<evidence type="ECO:0000256" key="2">
    <source>
        <dbReference type="ARBA" id="ARBA00022490"/>
    </source>
</evidence>
<dbReference type="GO" id="GO:0005198">
    <property type="term" value="F:structural molecule activity"/>
    <property type="evidence" value="ECO:0007669"/>
    <property type="project" value="TreeGrafter"/>
</dbReference>
<keyword evidence="3" id="KW-0206">Cytoskeleton</keyword>
<evidence type="ECO:0000256" key="3">
    <source>
        <dbReference type="ARBA" id="ARBA00023212"/>
    </source>
</evidence>
<dbReference type="FunFam" id="1.20.58.60:FF:000039">
    <property type="entry name" value="Short stop, isoform N"/>
    <property type="match status" value="1"/>
</dbReference>
<dbReference type="GO" id="GO:0008017">
    <property type="term" value="F:microtubule binding"/>
    <property type="evidence" value="ECO:0007669"/>
    <property type="project" value="InterPro"/>
</dbReference>
<dbReference type="Pfam" id="PF02187">
    <property type="entry name" value="GAS2"/>
    <property type="match status" value="1"/>
</dbReference>
<evidence type="ECO:0000256" key="4">
    <source>
        <dbReference type="SAM" id="Coils"/>
    </source>
</evidence>
<dbReference type="GO" id="GO:0005882">
    <property type="term" value="C:intermediate filament"/>
    <property type="evidence" value="ECO:0007669"/>
    <property type="project" value="TreeGrafter"/>
</dbReference>
<dbReference type="GO" id="GO:0005737">
    <property type="term" value="C:cytoplasm"/>
    <property type="evidence" value="ECO:0007669"/>
    <property type="project" value="TreeGrafter"/>
</dbReference>
<keyword evidence="9" id="KW-1185">Reference proteome</keyword>
<protein>
    <submittedName>
        <fullName evidence="8">Dystonin</fullName>
    </submittedName>
</protein>
<dbReference type="GO" id="GO:0005509">
    <property type="term" value="F:calcium ion binding"/>
    <property type="evidence" value="ECO:0007669"/>
    <property type="project" value="InterPro"/>
</dbReference>
<reference evidence="8 9" key="1">
    <citation type="journal article" date="2016" name="Genome Biol. Evol.">
        <title>Gene Family Evolution Reflects Adaptation to Soil Environmental Stressors in the Genome of the Collembolan Orchesella cincta.</title>
        <authorList>
            <person name="Faddeeva-Vakhrusheva A."/>
            <person name="Derks M.F."/>
            <person name="Anvar S.Y."/>
            <person name="Agamennone V."/>
            <person name="Suring W."/>
            <person name="Smit S."/>
            <person name="van Straalen N.M."/>
            <person name="Roelofs D."/>
        </authorList>
    </citation>
    <scope>NUCLEOTIDE SEQUENCE [LARGE SCALE GENOMIC DNA]</scope>
    <source>
        <tissue evidence="8">Mixed pool</tissue>
    </source>
</reference>
<dbReference type="OrthoDB" id="2250192at2759"/>
<evidence type="ECO:0000259" key="7">
    <source>
        <dbReference type="PROSITE" id="PS51460"/>
    </source>
</evidence>
<comment type="caution">
    <text evidence="8">The sequence shown here is derived from an EMBL/GenBank/DDBJ whole genome shotgun (WGS) entry which is preliminary data.</text>
</comment>
<dbReference type="PANTHER" id="PTHR23169">
    <property type="entry name" value="ENVOPLAKIN"/>
    <property type="match status" value="1"/>
</dbReference>
<dbReference type="PANTHER" id="PTHR23169:SF23">
    <property type="entry name" value="SHORT STOP, ISOFORM H"/>
    <property type="match status" value="1"/>
</dbReference>
<dbReference type="Proteomes" id="UP000094527">
    <property type="component" value="Unassembled WGS sequence"/>
</dbReference>
<dbReference type="InterPro" id="IPR002017">
    <property type="entry name" value="Spectrin_repeat"/>
</dbReference>
<dbReference type="Gene3D" id="1.20.58.60">
    <property type="match status" value="14"/>
</dbReference>
<dbReference type="GO" id="GO:0030056">
    <property type="term" value="C:hemidesmosome"/>
    <property type="evidence" value="ECO:0007669"/>
    <property type="project" value="TreeGrafter"/>
</dbReference>
<dbReference type="GO" id="GO:0031122">
    <property type="term" value="P:cytoplasmic microtubule organization"/>
    <property type="evidence" value="ECO:0007669"/>
    <property type="project" value="TreeGrafter"/>
</dbReference>
<dbReference type="STRING" id="48709.A0A1D2N8X8"/>
<dbReference type="SUPFAM" id="SSF47473">
    <property type="entry name" value="EF-hand"/>
    <property type="match status" value="1"/>
</dbReference>
<dbReference type="Gene3D" id="1.10.238.10">
    <property type="entry name" value="EF-hand"/>
    <property type="match status" value="1"/>
</dbReference>
<dbReference type="Pfam" id="PF00435">
    <property type="entry name" value="Spectrin"/>
    <property type="match status" value="13"/>
</dbReference>
<feature type="coiled-coil region" evidence="4">
    <location>
        <begin position="1399"/>
        <end position="1483"/>
    </location>
</feature>
<dbReference type="FunFam" id="1.20.58.60:FF:000038">
    <property type="entry name" value="Short stop, isoform N"/>
    <property type="match status" value="1"/>
</dbReference>
<accession>A0A1D2N8X8</accession>
<dbReference type="SMART" id="SM00243">
    <property type="entry name" value="GAS2"/>
    <property type="match status" value="1"/>
</dbReference>
<keyword evidence="4" id="KW-0175">Coiled coil</keyword>
<dbReference type="SMART" id="SM00150">
    <property type="entry name" value="SPEC"/>
    <property type="match status" value="15"/>
</dbReference>
<dbReference type="InterPro" id="IPR011992">
    <property type="entry name" value="EF-hand-dom_pair"/>
</dbReference>
<organism evidence="8 9">
    <name type="scientific">Orchesella cincta</name>
    <name type="common">Springtail</name>
    <name type="synonym">Podura cincta</name>
    <dbReference type="NCBI Taxonomy" id="48709"/>
    <lineage>
        <taxon>Eukaryota</taxon>
        <taxon>Metazoa</taxon>
        <taxon>Ecdysozoa</taxon>
        <taxon>Arthropoda</taxon>
        <taxon>Hexapoda</taxon>
        <taxon>Collembola</taxon>
        <taxon>Entomobryomorpha</taxon>
        <taxon>Entomobryoidea</taxon>
        <taxon>Orchesellidae</taxon>
        <taxon>Orchesellinae</taxon>
        <taxon>Orchesella</taxon>
    </lineage>
</organism>
<dbReference type="SUPFAM" id="SSF143575">
    <property type="entry name" value="GAS2 domain-like"/>
    <property type="match status" value="1"/>
</dbReference>
<dbReference type="CDD" id="cd00176">
    <property type="entry name" value="SPEC"/>
    <property type="match status" value="7"/>
</dbReference>
<dbReference type="GO" id="GO:0045104">
    <property type="term" value="P:intermediate filament cytoskeleton organization"/>
    <property type="evidence" value="ECO:0007669"/>
    <property type="project" value="InterPro"/>
</dbReference>
<dbReference type="PROSITE" id="PS51460">
    <property type="entry name" value="GAR"/>
    <property type="match status" value="1"/>
</dbReference>
<sequence length="1961" mass="225775">MLPSVTSLFKMAKEVAANADPSERASIEGQMQDMGERYGNLTDGAKERQAVLEEAMKIAKNFQDKIGPLADWLEKQSKKLKDMSVIPTDEDKIARRIKEHDNFHDGLLRKQPEFNDLADVAQHLMELVGDEEAAVVADKLQEVTDRYGRLVEESEALGLLLKQSKAGLRHLVLSYEELVAWMDSVDKRLARFKVLSVHKEKLLEQMDQLASLVEEIKDREKQVDETVEAGLDLMKNISGDEAIQLKDKLDSLQRRHNDINTKAAEYLKNAQDALPLVTQFHDCHNNLTDWMTDAEDILKSLDNTNLASQEKEIVRLEAEIQDQRKILEAINLIGPQLCQLSPGEGASTIEGLVTRDNRRFDAICEQVQRRAERIQMSKARSMEVLSDIDDLLEWFREVEGQLNDAEKPSCEPDVVRIQLQEHKALNDEISSQKGRVRDVLATAKKVLREAQQGEDTATLREKAEDLKETMENVSKLSSDRLSALEQALPLAEHFFDTHIDLNQWMDAMEDEMGVLDTPAIRPDQIMKLQDKTQQFIQSLNEHKPLLDKLNKTGGALVRLCNDDDSGKVQEIMHHDNERYNALRIHLRDKQQQLEKALQETSQFKDKLDGMLNALENTADQVNNAKPIAAHPDVIRDQIDENQSIIDDVKKREDAFNAVKKQAADVIDKAANKNDPAVKDIKQKLDRLNSLWDQIQKATKTRGKNLDEALILAEKFWDQLQAVMEKLDALQETLKNQEPPAVEPKAIQKQQEALHEIKKDIEKTKPEVNHCRQSGQHLMKIVGDQDKPEIKKNIEDLDSAWDNITALFAKREENLIDAMEKAMEFHDTLQQLLRFLDRAEERLSGFGVIGADIDAVKRQIKELKDFKNEVDPMMVKVEALNRQAQELTERTSPDQAAKIKGPLAQVNRRWDELLKGIVERQRELENALLRLGQFQHALQELMAWIEKTNKQLDSLKPVFGDPQIIEVELAKLKVTINDIQAHQNSVDTLNDAGRQIIESEKGSENASKTQQKLNDLNKKWDDLQQKAYDRQKELEDALRDAQAFNAEIQDLLLWLSDVDAALNTSKPVGGLPETAQEQLNRFMEIYNELELNRPKVEAVLQQGQEYLKRSTEGAATNLTHNLRTLKQRWDSVMNRANDKKIKLEIALKEAMEFHKSVQDFTDWLTEAEQYLSGLEPVSRVLEKVVDQVESHKEFQKQVSAHRESMLNLEKKGNHLKYFSQKQDVILIKNLLISVQHRWDRVVSKSTERTRALDHGLKEAKEFHDSWASLCKWLDEAEKSLDEMQTTAGNNPVKIKQMLAKHKEFQRALAAKQPSYDSTMKLGKTLKDKAPKSDEPTLRQMLNDLKNKWNNVCTKSVERQRGLEDALLRSGQFKDALQELLDWLKMIDALIVEDGPVHGDLDTVTALVEQHKKIEEELENRRGQMTDIIQTAEEMMETASVEERNKLQASIREIKSSFERVRTKCDNKSRRLEQALKEAEKLHKAVHMLLEWLSDAEMKLRFAGQLPEDEETTRRLLEEQDKFMKELALKEREKDETIELAKSILAKAHPDAVSVIKHWISIIQSRWDEISSWALQRQQKLQAHLATLRGIDELLEELMAWLQRCEDTLTELEAEPLPDDLGQIQVLIKEHKEFMEGMAKRQAEIDAVCKPKLISAHRPSIQKGKAGSRLRSTTPGGDSRETSPELDLAQRRLSARTVGSRESTPMSRMDSPGREKSPGSEMFPHIGPRFDRRGSKAIEPQIKSPRIKALWDKWKHVWMMAWERQRRLQDKYNYLLELEKVKNFSWEDWRKRFLKFMNHKKSRVTDLFRKIDRNNNGLIPREEFIDAIMKTKFPTSRLEMNAVADMFDHGDHLIDYMEFIAALRPDWLEKKPMSEADFLDDEVQKQVMKCTCRQKFRVFQVGEGKYRVRMFGDSQKLRLVRILRSTVMVRVGGGWVALDEFLVKNDPCRGCVMVVDKGVFLAM</sequence>
<evidence type="ECO:0000259" key="6">
    <source>
        <dbReference type="PROSITE" id="PS50222"/>
    </source>
</evidence>
<gene>
    <name evidence="8" type="ORF">Ocin01_04972</name>
</gene>
<dbReference type="SMART" id="SM00054">
    <property type="entry name" value="EFh"/>
    <property type="match status" value="1"/>
</dbReference>
<dbReference type="InterPro" id="IPR003108">
    <property type="entry name" value="GAR_dom"/>
</dbReference>
<dbReference type="FunFam" id="1.20.58.60:FF:000042">
    <property type="entry name" value="Short stop, isoform N"/>
    <property type="match status" value="1"/>
</dbReference>
<evidence type="ECO:0000256" key="5">
    <source>
        <dbReference type="SAM" id="MobiDB-lite"/>
    </source>
</evidence>
<dbReference type="PROSITE" id="PS50222">
    <property type="entry name" value="EF_HAND_2"/>
    <property type="match status" value="1"/>
</dbReference>
<evidence type="ECO:0000313" key="8">
    <source>
        <dbReference type="EMBL" id="ODN01709.1"/>
    </source>
</evidence>
<feature type="domain" description="EF-hand" evidence="6">
    <location>
        <begin position="1797"/>
        <end position="1832"/>
    </location>
</feature>
<keyword evidence="2" id="KW-0963">Cytoplasm</keyword>
<dbReference type="InterPro" id="IPR036534">
    <property type="entry name" value="GAR_dom_sf"/>
</dbReference>
<dbReference type="Gene3D" id="3.30.920.20">
    <property type="entry name" value="Gas2-like domain"/>
    <property type="match status" value="1"/>
</dbReference>
<dbReference type="InterPro" id="IPR018159">
    <property type="entry name" value="Spectrin/alpha-actinin"/>
</dbReference>
<proteinExistence type="predicted"/>
<feature type="domain" description="GAR" evidence="7">
    <location>
        <begin position="1872"/>
        <end position="1947"/>
    </location>
</feature>
<dbReference type="OMA" id="PDENFKM"/>
<dbReference type="FunFam" id="1.20.58.60:FF:000001">
    <property type="entry name" value="Microtubule-actin cross-linking factor 1"/>
    <property type="match status" value="4"/>
</dbReference>
<evidence type="ECO:0000313" key="9">
    <source>
        <dbReference type="Proteomes" id="UP000094527"/>
    </source>
</evidence>
<feature type="region of interest" description="Disordered" evidence="5">
    <location>
        <begin position="1654"/>
        <end position="1730"/>
    </location>
</feature>
<feature type="coiled-coil region" evidence="4">
    <location>
        <begin position="579"/>
        <end position="624"/>
    </location>
</feature>
<evidence type="ECO:0000256" key="1">
    <source>
        <dbReference type="ARBA" id="ARBA00004245"/>
    </source>
</evidence>
<dbReference type="GO" id="GO:0005886">
    <property type="term" value="C:plasma membrane"/>
    <property type="evidence" value="ECO:0007669"/>
    <property type="project" value="UniProtKB-SubCell"/>
</dbReference>
<dbReference type="EMBL" id="LJIJ01000142">
    <property type="protein sequence ID" value="ODN01709.1"/>
    <property type="molecule type" value="Genomic_DNA"/>
</dbReference>
<dbReference type="InterPro" id="IPR043197">
    <property type="entry name" value="Plakin"/>
</dbReference>
<comment type="subcellular location">
    <subcellularLocation>
        <location evidence="1">Cytoplasm</location>
        <location evidence="1">Cytoskeleton</location>
    </subcellularLocation>
</comment>
<dbReference type="GO" id="GO:0042060">
    <property type="term" value="P:wound healing"/>
    <property type="evidence" value="ECO:0007669"/>
    <property type="project" value="TreeGrafter"/>
</dbReference>
<feature type="coiled-coil region" evidence="4">
    <location>
        <begin position="199"/>
        <end position="269"/>
    </location>
</feature>
<dbReference type="SUPFAM" id="SSF46966">
    <property type="entry name" value="Spectrin repeat"/>
    <property type="match status" value="12"/>
</dbReference>
<dbReference type="InterPro" id="IPR002048">
    <property type="entry name" value="EF_hand_dom"/>
</dbReference>